<dbReference type="AlphaFoldDB" id="A0A0F9C2I1"/>
<proteinExistence type="predicted"/>
<comment type="caution">
    <text evidence="2">The sequence shown here is derived from an EMBL/GenBank/DDBJ whole genome shotgun (WGS) entry which is preliminary data.</text>
</comment>
<feature type="region of interest" description="Disordered" evidence="1">
    <location>
        <begin position="1"/>
        <end position="20"/>
    </location>
</feature>
<organism evidence="2">
    <name type="scientific">marine sediment metagenome</name>
    <dbReference type="NCBI Taxonomy" id="412755"/>
    <lineage>
        <taxon>unclassified sequences</taxon>
        <taxon>metagenomes</taxon>
        <taxon>ecological metagenomes</taxon>
    </lineage>
</organism>
<evidence type="ECO:0000256" key="1">
    <source>
        <dbReference type="SAM" id="MobiDB-lite"/>
    </source>
</evidence>
<sequence length="20" mass="2289">MTTAMEEWDKLTSKSMAKSL</sequence>
<accession>A0A0F9C2I1</accession>
<name>A0A0F9C2I1_9ZZZZ</name>
<reference evidence="2" key="1">
    <citation type="journal article" date="2015" name="Nature">
        <title>Complex archaea that bridge the gap between prokaryotes and eukaryotes.</title>
        <authorList>
            <person name="Spang A."/>
            <person name="Saw J.H."/>
            <person name="Jorgensen S.L."/>
            <person name="Zaremba-Niedzwiedzka K."/>
            <person name="Martijn J."/>
            <person name="Lind A.E."/>
            <person name="van Eijk R."/>
            <person name="Schleper C."/>
            <person name="Guy L."/>
            <person name="Ettema T.J."/>
        </authorList>
    </citation>
    <scope>NUCLEOTIDE SEQUENCE</scope>
</reference>
<gene>
    <name evidence="2" type="ORF">LCGC14_2375500</name>
</gene>
<feature type="non-terminal residue" evidence="2">
    <location>
        <position position="20"/>
    </location>
</feature>
<protein>
    <submittedName>
        <fullName evidence="2">Uncharacterized protein</fullName>
    </submittedName>
</protein>
<evidence type="ECO:0000313" key="2">
    <source>
        <dbReference type="EMBL" id="KKL28400.1"/>
    </source>
</evidence>
<dbReference type="EMBL" id="LAZR01035111">
    <property type="protein sequence ID" value="KKL28400.1"/>
    <property type="molecule type" value="Genomic_DNA"/>
</dbReference>